<dbReference type="RefSeq" id="WP_083525436.1">
    <property type="nucleotide sequence ID" value="NZ_CP013729.1"/>
</dbReference>
<feature type="transmembrane region" description="Helical" evidence="7">
    <location>
        <begin position="447"/>
        <end position="465"/>
    </location>
</feature>
<keyword evidence="5 7" id="KW-0472">Membrane</keyword>
<keyword evidence="9" id="KW-1185">Reference proteome</keyword>
<feature type="transmembrane region" description="Helical" evidence="7">
    <location>
        <begin position="477"/>
        <end position="497"/>
    </location>
</feature>
<name>A0A0U3N1D8_9BURK</name>
<evidence type="ECO:0000313" key="9">
    <source>
        <dbReference type="Proteomes" id="UP000060699"/>
    </source>
</evidence>
<dbReference type="PANTHER" id="PTHR43652">
    <property type="entry name" value="BASIC AMINO ACID ANTIPORTER YFCC-RELATED"/>
    <property type="match status" value="1"/>
</dbReference>
<evidence type="ECO:0000256" key="1">
    <source>
        <dbReference type="ARBA" id="ARBA00004651"/>
    </source>
</evidence>
<dbReference type="Proteomes" id="UP000060699">
    <property type="component" value="Chromosome"/>
</dbReference>
<sequence>MTPPTLHAASTPPSSISASAAGDPPRRIDAGQPPPSFLRRLKLPNTFVLIFGLLVLIALLTWFVPGGKYATVMVDGKPVIDPSSYQAVPSHPQGPAAVLMAPIKGFVEAGLIIGFVLIVGGAFAVLQATQAIDALIKSVAKAHERSALVRALLIPGFVGLFSLGGATFGMAEEAIPFVLIFVPLALALRYDTFIGVAIPFVGSQVGFATAFLNPFNVGVAQGLAGLPLFSGLGYRFVCWVLFTGVTIAFLMWHAARIRRHPQASACFEDDQQRRADLDLAAMRAFTGIQMRQRLVLLAFAGTLVTMMVGVVKYGWYIEEIAAVFLAMAILVGVLARMGAESWVQHFLAGAKDLAGTALVIALAKGTVVLMRDAQIIDSLLHSLAPLVASEHATLSLYKMFGIQSVINFFIHSGTGQAALTMPVMAPLSDLVNVSRQSAILAFQFGELTTPIIPTSGITVGVLSLARIPFGRWVRWMLPLQLAFVVLALIMLAVPMLAPQWVGW</sequence>
<dbReference type="InterPro" id="IPR018385">
    <property type="entry name" value="C4_dicarb_anaerob_car-like"/>
</dbReference>
<dbReference type="OrthoDB" id="255482at2"/>
<evidence type="ECO:0000256" key="6">
    <source>
        <dbReference type="SAM" id="MobiDB-lite"/>
    </source>
</evidence>
<feature type="transmembrane region" description="Helical" evidence="7">
    <location>
        <begin position="320"/>
        <end position="339"/>
    </location>
</feature>
<dbReference type="InterPro" id="IPR051679">
    <property type="entry name" value="DASS-Related_Transporters"/>
</dbReference>
<reference evidence="8 9" key="1">
    <citation type="submission" date="2015-12" db="EMBL/GenBank/DDBJ databases">
        <title>Complete genome of Roseateles depolymerans KCTC 42856.</title>
        <authorList>
            <person name="Kim K.M."/>
        </authorList>
    </citation>
    <scope>NUCLEOTIDE SEQUENCE [LARGE SCALE GENOMIC DNA]</scope>
    <source>
        <strain evidence="8 9">KCTC 42856</strain>
    </source>
</reference>
<keyword evidence="3 7" id="KW-0812">Transmembrane</keyword>
<dbReference type="AlphaFoldDB" id="A0A0U3N1D8"/>
<feature type="transmembrane region" description="Helical" evidence="7">
    <location>
        <begin position="294"/>
        <end position="314"/>
    </location>
</feature>
<protein>
    <submittedName>
        <fullName evidence="8">Na+/H+ antiporter family protein</fullName>
    </submittedName>
</protein>
<organism evidence="8 9">
    <name type="scientific">Roseateles depolymerans</name>
    <dbReference type="NCBI Taxonomy" id="76731"/>
    <lineage>
        <taxon>Bacteria</taxon>
        <taxon>Pseudomonadati</taxon>
        <taxon>Pseudomonadota</taxon>
        <taxon>Betaproteobacteria</taxon>
        <taxon>Burkholderiales</taxon>
        <taxon>Sphaerotilaceae</taxon>
        <taxon>Roseateles</taxon>
    </lineage>
</organism>
<keyword evidence="4 7" id="KW-1133">Transmembrane helix</keyword>
<gene>
    <name evidence="8" type="ORF">RD2015_1558</name>
</gene>
<dbReference type="STRING" id="76731.RD2015_1558"/>
<feature type="region of interest" description="Disordered" evidence="6">
    <location>
        <begin position="1"/>
        <end position="31"/>
    </location>
</feature>
<evidence type="ECO:0000256" key="5">
    <source>
        <dbReference type="ARBA" id="ARBA00023136"/>
    </source>
</evidence>
<feature type="transmembrane region" description="Helical" evidence="7">
    <location>
        <begin position="232"/>
        <end position="252"/>
    </location>
</feature>
<dbReference type="PATRIC" id="fig|76731.3.peg.1595"/>
<dbReference type="GO" id="GO:0005886">
    <property type="term" value="C:plasma membrane"/>
    <property type="evidence" value="ECO:0007669"/>
    <property type="project" value="UniProtKB-SubCell"/>
</dbReference>
<comment type="subcellular location">
    <subcellularLocation>
        <location evidence="1">Cell membrane</location>
        <topology evidence="1">Multi-pass membrane protein</topology>
    </subcellularLocation>
</comment>
<keyword evidence="2" id="KW-1003">Cell membrane</keyword>
<feature type="transmembrane region" description="Helical" evidence="7">
    <location>
        <begin position="147"/>
        <end position="168"/>
    </location>
</feature>
<feature type="transmembrane region" description="Helical" evidence="7">
    <location>
        <begin position="105"/>
        <end position="126"/>
    </location>
</feature>
<evidence type="ECO:0000313" key="8">
    <source>
        <dbReference type="EMBL" id="ALV06043.1"/>
    </source>
</evidence>
<proteinExistence type="predicted"/>
<feature type="transmembrane region" description="Helical" evidence="7">
    <location>
        <begin position="405"/>
        <end position="427"/>
    </location>
</feature>
<evidence type="ECO:0000256" key="4">
    <source>
        <dbReference type="ARBA" id="ARBA00022989"/>
    </source>
</evidence>
<feature type="compositionally biased region" description="Low complexity" evidence="6">
    <location>
        <begin position="8"/>
        <end position="23"/>
    </location>
</feature>
<evidence type="ECO:0000256" key="3">
    <source>
        <dbReference type="ARBA" id="ARBA00022692"/>
    </source>
</evidence>
<feature type="transmembrane region" description="Helical" evidence="7">
    <location>
        <begin position="174"/>
        <end position="198"/>
    </location>
</feature>
<accession>A0A0U3N1D8</accession>
<evidence type="ECO:0000256" key="7">
    <source>
        <dbReference type="SAM" id="Phobius"/>
    </source>
</evidence>
<evidence type="ECO:0000256" key="2">
    <source>
        <dbReference type="ARBA" id="ARBA00022475"/>
    </source>
</evidence>
<dbReference type="KEGG" id="rdp:RD2015_1558"/>
<dbReference type="EMBL" id="CP013729">
    <property type="protein sequence ID" value="ALV06043.1"/>
    <property type="molecule type" value="Genomic_DNA"/>
</dbReference>
<feature type="transmembrane region" description="Helical" evidence="7">
    <location>
        <begin position="46"/>
        <end position="64"/>
    </location>
</feature>
<dbReference type="Pfam" id="PF03606">
    <property type="entry name" value="DcuC"/>
    <property type="match status" value="1"/>
</dbReference>
<dbReference type="PANTHER" id="PTHR43652:SF6">
    <property type="entry name" value="ARGININE REPRESSOR"/>
    <property type="match status" value="1"/>
</dbReference>